<evidence type="ECO:0000313" key="11">
    <source>
        <dbReference type="Proteomes" id="UP001171111"/>
    </source>
</evidence>
<dbReference type="SUPFAM" id="SSF53335">
    <property type="entry name" value="S-adenosyl-L-methionine-dependent methyltransferases"/>
    <property type="match status" value="1"/>
</dbReference>
<evidence type="ECO:0000256" key="7">
    <source>
        <dbReference type="ARBA" id="ARBA00047942"/>
    </source>
</evidence>
<keyword evidence="6" id="KW-0238">DNA-binding</keyword>
<dbReference type="Proteomes" id="UP001171111">
    <property type="component" value="Unassembled WGS sequence"/>
</dbReference>
<dbReference type="EMBL" id="JAULJQ010000003">
    <property type="protein sequence ID" value="MDO2409219.1"/>
    <property type="molecule type" value="Genomic_DNA"/>
</dbReference>
<dbReference type="GO" id="GO:0032259">
    <property type="term" value="P:methylation"/>
    <property type="evidence" value="ECO:0007669"/>
    <property type="project" value="UniProtKB-KW"/>
</dbReference>
<dbReference type="InterPro" id="IPR029063">
    <property type="entry name" value="SAM-dependent_MTases_sf"/>
</dbReference>
<evidence type="ECO:0000259" key="9">
    <source>
        <dbReference type="Pfam" id="PF12950"/>
    </source>
</evidence>
<gene>
    <name evidence="10" type="ORF">Q2362_03775</name>
</gene>
<evidence type="ECO:0000313" key="10">
    <source>
        <dbReference type="EMBL" id="MDO2409219.1"/>
    </source>
</evidence>
<evidence type="ECO:0000256" key="5">
    <source>
        <dbReference type="ARBA" id="ARBA00022747"/>
    </source>
</evidence>
<dbReference type="PANTHER" id="PTHR33841">
    <property type="entry name" value="DNA METHYLTRANSFERASE YEEA-RELATED"/>
    <property type="match status" value="1"/>
</dbReference>
<evidence type="ECO:0000256" key="4">
    <source>
        <dbReference type="ARBA" id="ARBA00022691"/>
    </source>
</evidence>
<dbReference type="Gene3D" id="3.40.50.150">
    <property type="entry name" value="Vaccinia Virus protein VP39"/>
    <property type="match status" value="1"/>
</dbReference>
<dbReference type="InterPro" id="IPR025931">
    <property type="entry name" value="TaqI_C"/>
</dbReference>
<sequence>MFQKSVLEKYVKNINVDQEFLAQKFTEFESYYKDPARIENIKQMSEIEFQDGFLEFVFVKILGYTKKPNPNYNLEREKRNESLDKKDTKRADAAIIIDGKVKAVIELKGCNTTNLDKVLSQALDYKFSHPGCRYVIISNFEKLIFYIDDKSTVIEFNLFELRQEEFNQLYTLLAYKQLRADIPAKIKEKSLSKEIEITKEFYKKYIAFKNDLFENICELNPQYDKLELFTKTHKLLDRLLFIFFSEDKGILDINSTSDIIQRYQKAKEIRMDKPLYFFIKQFFGWIDTGDEREGIFAYNGGLFKKDEMLDSLKISDEILEFHCKKLAEYDFKSEVSVDILGHIFEHSIIDIENKRNEIEGIAEISRRKKDGVFYTPTYITQYIVENTLGALCSAKKAELGINDDDFSEVLEQKRKSKMLEIAREKIAILEIYRQYLLGLKICDPACGSGAFLNATLKFLKAEHKLIDELKGKLSNDELEFRYYDDKILENNIYGVDISKEGVEIAKLSLWLNTAKKDTKLTTLSDKIKCGNSLITEKFDWQKEFPEVFENGGFDVIVGNPPYVRVQQLDYNTIDTLKSNYKTAVKRIDISLCFIERAKYLLKEDGICSFITSNQFLTTEYGKEMRKFLLTEFFLTKCIDFSDLKIFEDALTYVSIFVFSKHQQAKFKYTRIKNIETALSGSYDNFIEIENSDLNSSNWNLAKNNQQIIFNKINKNSIQLEKIGHAYTGLTTGLDNVLMFTKNELKILDLEKEILLPVLRAENCDKYFCSEPQKFVLYPYKYENGKTIVLSEKELSSNYPKAYSYLLQHKEQLLQRKDSRKDFTKKKNWYGLTRFGQKNIFEKEKIVSPGEVKNHKFCIDTTKSGFSCARVFAIVVDDEKFNLKYILCILNSNLIKAYSQSIASLKSGGYYSYTSNILNRIPIRNVSLESQKELADFADEMIKLNAELSRLCNKFFEILKASYQMCKIPSALNEFYELDFQDFIEKSKLKISIKEKDELFDFFKDYKENCQELKAQITATESKINTAVYALYDLTADEIKTIENS</sequence>
<dbReference type="SUPFAM" id="SSF116734">
    <property type="entry name" value="DNA methylase specificity domain"/>
    <property type="match status" value="1"/>
</dbReference>
<protein>
    <recommendedName>
        <fullName evidence="1">site-specific DNA-methyltransferase (adenine-specific)</fullName>
        <ecNumber evidence="1">2.1.1.72</ecNumber>
    </recommendedName>
</protein>
<feature type="domain" description="TaqI-like C-terminal specificity" evidence="9">
    <location>
        <begin position="810"/>
        <end position="922"/>
    </location>
</feature>
<dbReference type="InterPro" id="IPR011639">
    <property type="entry name" value="MethylTrfase_TaqI-like_dom"/>
</dbReference>
<dbReference type="PRINTS" id="PR00507">
    <property type="entry name" value="N12N6MTFRASE"/>
</dbReference>
<comment type="caution">
    <text evidence="10">The sequence shown here is derived from an EMBL/GenBank/DDBJ whole genome shotgun (WGS) entry which is preliminary data.</text>
</comment>
<dbReference type="PANTHER" id="PTHR33841:SF1">
    <property type="entry name" value="DNA METHYLTRANSFERASE A"/>
    <property type="match status" value="1"/>
</dbReference>
<keyword evidence="3" id="KW-0808">Transferase</keyword>
<accession>A0ABT8T6A4</accession>
<evidence type="ECO:0000256" key="6">
    <source>
        <dbReference type="ARBA" id="ARBA00023125"/>
    </source>
</evidence>
<dbReference type="RefSeq" id="WP_302244063.1">
    <property type="nucleotide sequence ID" value="NZ_JAULJQ010000003.1"/>
</dbReference>
<dbReference type="Pfam" id="PF07669">
    <property type="entry name" value="Eco57I"/>
    <property type="match status" value="1"/>
</dbReference>
<evidence type="ECO:0000256" key="3">
    <source>
        <dbReference type="ARBA" id="ARBA00022679"/>
    </source>
</evidence>
<evidence type="ECO:0000256" key="2">
    <source>
        <dbReference type="ARBA" id="ARBA00022603"/>
    </source>
</evidence>
<dbReference type="InterPro" id="IPR002052">
    <property type="entry name" value="DNA_methylase_N6_adenine_CS"/>
</dbReference>
<keyword evidence="11" id="KW-1185">Reference proteome</keyword>
<dbReference type="InterPro" id="IPR050953">
    <property type="entry name" value="N4_N6_ade-DNA_methylase"/>
</dbReference>
<dbReference type="EC" id="2.1.1.72" evidence="1"/>
<keyword evidence="2 10" id="KW-0489">Methyltransferase</keyword>
<dbReference type="PROSITE" id="PS00092">
    <property type="entry name" value="N6_MTASE"/>
    <property type="match status" value="1"/>
</dbReference>
<name>A0ABT8T6A4_9BACT</name>
<proteinExistence type="predicted"/>
<keyword evidence="4" id="KW-0949">S-adenosyl-L-methionine</keyword>
<evidence type="ECO:0000256" key="1">
    <source>
        <dbReference type="ARBA" id="ARBA00011900"/>
    </source>
</evidence>
<feature type="domain" description="Type II methyltransferase M.TaqI-like" evidence="8">
    <location>
        <begin position="490"/>
        <end position="646"/>
    </location>
</feature>
<evidence type="ECO:0000259" key="8">
    <source>
        <dbReference type="Pfam" id="PF07669"/>
    </source>
</evidence>
<dbReference type="Pfam" id="PF12950">
    <property type="entry name" value="TaqI_C"/>
    <property type="match status" value="1"/>
</dbReference>
<keyword evidence="5" id="KW-0680">Restriction system</keyword>
<organism evidence="10 11">
    <name type="scientific">Campylobacter magnus</name>
    <dbReference type="NCBI Taxonomy" id="3026462"/>
    <lineage>
        <taxon>Bacteria</taxon>
        <taxon>Pseudomonadati</taxon>
        <taxon>Campylobacterota</taxon>
        <taxon>Epsilonproteobacteria</taxon>
        <taxon>Campylobacterales</taxon>
        <taxon>Campylobacteraceae</taxon>
        <taxon>Campylobacter</taxon>
    </lineage>
</organism>
<comment type="catalytic activity">
    <reaction evidence="7">
        <text>a 2'-deoxyadenosine in DNA + S-adenosyl-L-methionine = an N(6)-methyl-2'-deoxyadenosine in DNA + S-adenosyl-L-homocysteine + H(+)</text>
        <dbReference type="Rhea" id="RHEA:15197"/>
        <dbReference type="Rhea" id="RHEA-COMP:12418"/>
        <dbReference type="Rhea" id="RHEA-COMP:12419"/>
        <dbReference type="ChEBI" id="CHEBI:15378"/>
        <dbReference type="ChEBI" id="CHEBI:57856"/>
        <dbReference type="ChEBI" id="CHEBI:59789"/>
        <dbReference type="ChEBI" id="CHEBI:90615"/>
        <dbReference type="ChEBI" id="CHEBI:90616"/>
        <dbReference type="EC" id="2.1.1.72"/>
    </reaction>
</comment>
<reference evidence="10 11" key="1">
    <citation type="submission" date="2023-06" db="EMBL/GenBank/DDBJ databases">
        <title>Campylobacter magnum sp. nov., isolated from cecal contents of domestic pigs (Sus scrofa domesticus).</title>
        <authorList>
            <person name="Papic B."/>
            <person name="Gruntar I."/>
        </authorList>
    </citation>
    <scope>NUCLEOTIDE SEQUENCE [LARGE SCALE GENOMIC DNA]</scope>
    <source>
        <strain evidence="11">34484-21</strain>
    </source>
</reference>
<dbReference type="GO" id="GO:0008168">
    <property type="term" value="F:methyltransferase activity"/>
    <property type="evidence" value="ECO:0007669"/>
    <property type="project" value="UniProtKB-KW"/>
</dbReference>